<gene>
    <name evidence="1" type="ORF">Pmar_PMAR007140</name>
</gene>
<accession>C5KQB2</accession>
<dbReference type="RefSeq" id="XP_002781539.1">
    <property type="nucleotide sequence ID" value="XM_002781493.1"/>
</dbReference>
<dbReference type="AlphaFoldDB" id="C5KQB2"/>
<protein>
    <submittedName>
        <fullName evidence="1">Uncharacterized protein</fullName>
    </submittedName>
</protein>
<dbReference type="GeneID" id="9041362"/>
<dbReference type="EMBL" id="GG675296">
    <property type="protein sequence ID" value="EER13334.1"/>
    <property type="molecule type" value="Genomic_DNA"/>
</dbReference>
<evidence type="ECO:0000313" key="1">
    <source>
        <dbReference type="EMBL" id="EER13334.1"/>
    </source>
</evidence>
<organism evidence="2">
    <name type="scientific">Perkinsus marinus (strain ATCC 50983 / TXsc)</name>
    <dbReference type="NCBI Taxonomy" id="423536"/>
    <lineage>
        <taxon>Eukaryota</taxon>
        <taxon>Sar</taxon>
        <taxon>Alveolata</taxon>
        <taxon>Perkinsozoa</taxon>
        <taxon>Perkinsea</taxon>
        <taxon>Perkinsida</taxon>
        <taxon>Perkinsidae</taxon>
        <taxon>Perkinsus</taxon>
    </lineage>
</organism>
<dbReference type="Proteomes" id="UP000007800">
    <property type="component" value="Unassembled WGS sequence"/>
</dbReference>
<proteinExistence type="predicted"/>
<keyword evidence="2" id="KW-1185">Reference proteome</keyword>
<name>C5KQB2_PERM5</name>
<dbReference type="InParanoid" id="C5KQB2"/>
<evidence type="ECO:0000313" key="2">
    <source>
        <dbReference type="Proteomes" id="UP000007800"/>
    </source>
</evidence>
<sequence length="246" mass="27066">MCSSLGSPDVSKVDPSDLSKGERARLRAIFSADGQGLIRLTVGQLPGREGPLLVSLGLQARVLARYHAFLCHRPAKHTHRDGGTVLARWSGPVRVKGGGDSQQLVQIESLSGRSLGQVHIFNVKKANLSDQQLRLMKQLRAKDEEEEVTAVTANSISPIVVADLPPLMSTLFSHAHYVLGQDTDNKTPLVHVSLLEPSSTSSRPGFWVQTDRCDLWVQCPQYVFDKFKDSTFRCKDVGLNCRLLVN</sequence>
<reference evidence="1 2" key="1">
    <citation type="submission" date="2008-07" db="EMBL/GenBank/DDBJ databases">
        <authorList>
            <person name="El-Sayed N."/>
            <person name="Caler E."/>
            <person name="Inman J."/>
            <person name="Amedeo P."/>
            <person name="Hass B."/>
            <person name="Wortman J."/>
        </authorList>
    </citation>
    <scope>NUCLEOTIDE SEQUENCE [LARGE SCALE GENOMIC DNA]</scope>
    <source>
        <strain evidence="2">ATCC 50983 / TXsc</strain>
    </source>
</reference>
<dbReference type="OrthoDB" id="10494214at2759"/>